<dbReference type="AlphaFoldDB" id="A0A812RX19"/>
<evidence type="ECO:0000256" key="2">
    <source>
        <dbReference type="SAM" id="MobiDB-lite"/>
    </source>
</evidence>
<dbReference type="Proteomes" id="UP000604046">
    <property type="component" value="Unassembled WGS sequence"/>
</dbReference>
<dbReference type="Pfam" id="PF01833">
    <property type="entry name" value="TIG"/>
    <property type="match status" value="1"/>
</dbReference>
<dbReference type="EMBL" id="CAJNDS010002393">
    <property type="protein sequence ID" value="CAE7458821.1"/>
    <property type="molecule type" value="Genomic_DNA"/>
</dbReference>
<dbReference type="SUPFAM" id="SSF81296">
    <property type="entry name" value="E set domains"/>
    <property type="match status" value="2"/>
</dbReference>
<feature type="compositionally biased region" description="Low complexity" evidence="2">
    <location>
        <begin position="1"/>
        <end position="58"/>
    </location>
</feature>
<name>A0A812RX19_9DINO</name>
<comment type="caution">
    <text evidence="4">The sequence shown here is derived from an EMBL/GenBank/DDBJ whole genome shotgun (WGS) entry which is preliminary data.</text>
</comment>
<dbReference type="InterPro" id="IPR052387">
    <property type="entry name" value="Fibrocystin"/>
</dbReference>
<dbReference type="InterPro" id="IPR013783">
    <property type="entry name" value="Ig-like_fold"/>
</dbReference>
<gene>
    <name evidence="4" type="primary">PKHD1L1</name>
    <name evidence="4" type="ORF">SNAT2548_LOCUS25424</name>
</gene>
<evidence type="ECO:0000259" key="3">
    <source>
        <dbReference type="Pfam" id="PF01833"/>
    </source>
</evidence>
<proteinExistence type="predicted"/>
<keyword evidence="5" id="KW-1185">Reference proteome</keyword>
<evidence type="ECO:0000256" key="1">
    <source>
        <dbReference type="ARBA" id="ARBA00022729"/>
    </source>
</evidence>
<feature type="region of interest" description="Disordered" evidence="2">
    <location>
        <begin position="1"/>
        <end position="60"/>
    </location>
</feature>
<reference evidence="4" key="1">
    <citation type="submission" date="2021-02" db="EMBL/GenBank/DDBJ databases">
        <authorList>
            <person name="Dougan E. K."/>
            <person name="Rhodes N."/>
            <person name="Thang M."/>
            <person name="Chan C."/>
        </authorList>
    </citation>
    <scope>NUCLEOTIDE SEQUENCE</scope>
</reference>
<feature type="domain" description="IPT/TIG" evidence="3">
    <location>
        <begin position="194"/>
        <end position="246"/>
    </location>
</feature>
<dbReference type="InterPro" id="IPR002909">
    <property type="entry name" value="IPT_dom"/>
</dbReference>
<sequence length="261" mass="27097">TSTTTTEKTSTTTGSITSTSTSNTATTVTTTATTVTSSSTTTTSKTSTTSTTTTTTTSLNPEALSFLVEDHGPQATSMTPTTGLENATLVIQGHGLGSQWGAVYFVKPGRLFATSADASSCDVTSWQEVEVQCLVPQLAAGAYQVHVRVPYVGDAVVPEPFIAPLLLTGAGPATEMELLRRSNETDGMEEATAVFVLEGSMAGGQELVLLGAGFGHAKEATQVTVCGAPCEVLYSDHSEVKCRTPLLLTDAEEVLAELPHQ</sequence>
<dbReference type="OrthoDB" id="10676824at2759"/>
<dbReference type="PANTHER" id="PTHR46769:SF2">
    <property type="entry name" value="FIBROCYSTIN-L ISOFORM 2 PRECURSOR-RELATED"/>
    <property type="match status" value="1"/>
</dbReference>
<keyword evidence="1" id="KW-0732">Signal</keyword>
<evidence type="ECO:0000313" key="4">
    <source>
        <dbReference type="EMBL" id="CAE7458821.1"/>
    </source>
</evidence>
<evidence type="ECO:0000313" key="5">
    <source>
        <dbReference type="Proteomes" id="UP000604046"/>
    </source>
</evidence>
<feature type="non-terminal residue" evidence="4">
    <location>
        <position position="261"/>
    </location>
</feature>
<dbReference type="InterPro" id="IPR014756">
    <property type="entry name" value="Ig_E-set"/>
</dbReference>
<dbReference type="Gene3D" id="2.60.40.10">
    <property type="entry name" value="Immunoglobulins"/>
    <property type="match status" value="2"/>
</dbReference>
<accession>A0A812RX19</accession>
<organism evidence="4 5">
    <name type="scientific">Symbiodinium natans</name>
    <dbReference type="NCBI Taxonomy" id="878477"/>
    <lineage>
        <taxon>Eukaryota</taxon>
        <taxon>Sar</taxon>
        <taxon>Alveolata</taxon>
        <taxon>Dinophyceae</taxon>
        <taxon>Suessiales</taxon>
        <taxon>Symbiodiniaceae</taxon>
        <taxon>Symbiodinium</taxon>
    </lineage>
</organism>
<protein>
    <submittedName>
        <fullName evidence="4">PKHD1L1 protein</fullName>
    </submittedName>
</protein>
<dbReference type="PANTHER" id="PTHR46769">
    <property type="entry name" value="POLYCYSTIC KIDNEY AND HEPATIC DISEASE 1 (AUTOSOMAL RECESSIVE)-LIKE 1"/>
    <property type="match status" value="1"/>
</dbReference>
<dbReference type="CDD" id="cd00603">
    <property type="entry name" value="IPT_PCSR"/>
    <property type="match status" value="1"/>
</dbReference>
<feature type="non-terminal residue" evidence="4">
    <location>
        <position position="1"/>
    </location>
</feature>